<sequence>MARPTPGPQEGQPEAWGRSRPRQPAGPHLGQGSQVSRDAPGGPLSPFSPAVAAPRPPLPHVEQYEVVWPRRLPAPRARRALPSHLDLYPESVSYVLGAQEHTFTLHLRKNRDLVGSGYTETYRAANGSQVVEQVQRQDHCFYQGHVEGQQDSAASLSTCAGLRGFFRAGSTVHLIEPLEGGGEEVQHALYRAEHLLQKAGTCGVSNSSLEKALGPRVSAAFRPRNWPLARDTRYVELYVVVDSTEFQKLGSRAAVRSRVLEVVNHVDKLYQELDFRVFLVGLQIWNHRDEIHVSSNPDTTLENFLRWRVENLVGRHQHDNAQLITYVGGGGGARGGAWAQSGGRPHPRLGSGGAGAGRGVAGSGRGAGRGRGKAGSGRDAGRGKAGSGRGMAGSGRGAGRGRGKAGSGRGVEQGRQWAGRRAGRGRGKAGSGRGMAGSGRDAGRGRGGGGSGRGAGRGRGKAGSGRGVLGARCQAQSPDPNPGREAVFGASTLGHCCFRGVDFTGTTVGLAKVSAMCSRDSGAVNQDHSLGNPVGVASTMAHEMGHNLGMDHDDNIQGCYCPVPQEGGGCVMAASIGTEFPKMFSHCSRTDLEVFMEKPRTACLANAPDPDRLVGDPVCGNRFLERGEQCDCGPPQACQNPCCNATTCRLAAGAECAQGACCRECRVTPAGELCRPTKDACDLEEYCDGQQPACPEDVFQENGTPCPGGYCYNGVCPSLTQRCQDLWGTGSRVAIETCYAYRLSPGCKGSSLPDFSRVNKCGILYCEGGQKPLERSSCAMTFPTGTCQALVLEGGAQYEPVPEGTRCGEDRICWKGLCQQLQVYRSRNCSAQCNNHGVCNHKDECHCHPGWAPPYCTELLPQRHTGSRDLLVGVLMFVLLLALALLVAMVLYRKGWIPSCRRSAAPTTAKGLSNPLFHEGQGVPAKGGAPGPTIHPCQPARPMASAATPKQPHFAPSATLGSPAFTVPVYTRPPPQQPRPAPPAAPLPELKPKQVVKTTLPPPVPPVKPGAGAANPGASQGGGPPKVALKPRVQRR</sequence>
<feature type="domain" description="EGF-like" evidence="11">
    <location>
        <begin position="825"/>
        <end position="857"/>
    </location>
</feature>
<dbReference type="PRINTS" id="PR00289">
    <property type="entry name" value="DISINTEGRIN"/>
</dbReference>
<evidence type="ECO:0000256" key="10">
    <source>
        <dbReference type="SAM" id="Phobius"/>
    </source>
</evidence>
<dbReference type="InterPro" id="IPR001590">
    <property type="entry name" value="Peptidase_M12B"/>
</dbReference>
<dbReference type="PANTHER" id="PTHR11905">
    <property type="entry name" value="ADAM A DISINTEGRIN AND METALLOPROTEASE DOMAIN"/>
    <property type="match status" value="1"/>
</dbReference>
<dbReference type="PROSITE" id="PS50215">
    <property type="entry name" value="ADAM_MEPRO"/>
    <property type="match status" value="1"/>
</dbReference>
<dbReference type="PROSITE" id="PS01186">
    <property type="entry name" value="EGF_2"/>
    <property type="match status" value="1"/>
</dbReference>
<feature type="binding site" evidence="8">
    <location>
        <position position="552"/>
    </location>
    <ligand>
        <name>Zn(2+)</name>
        <dbReference type="ChEBI" id="CHEBI:29105"/>
        <note>catalytic</note>
    </ligand>
</feature>
<feature type="compositionally biased region" description="Pro residues" evidence="9">
    <location>
        <begin position="971"/>
        <end position="986"/>
    </location>
</feature>
<comment type="caution">
    <text evidence="7">Lacks conserved residue(s) required for the propagation of feature annotation.</text>
</comment>
<dbReference type="AlphaFoldDB" id="A0A8C0MM70"/>
<dbReference type="Pfam" id="PF08516">
    <property type="entry name" value="ADAM_CR"/>
    <property type="match status" value="1"/>
</dbReference>
<feature type="disulfide bond" evidence="6">
    <location>
        <begin position="674"/>
        <end position="694"/>
    </location>
</feature>
<feature type="domain" description="Disintegrin" evidence="12">
    <location>
        <begin position="616"/>
        <end position="702"/>
    </location>
</feature>
<feature type="binding site" evidence="8">
    <location>
        <position position="542"/>
    </location>
    <ligand>
        <name>Zn(2+)</name>
        <dbReference type="ChEBI" id="CHEBI:29105"/>
        <note>catalytic</note>
    </ligand>
</feature>
<dbReference type="PROSITE" id="PS50214">
    <property type="entry name" value="DISINTEGRIN_2"/>
    <property type="match status" value="1"/>
</dbReference>
<dbReference type="InterPro" id="IPR001762">
    <property type="entry name" value="Disintegrin_dom"/>
</dbReference>
<evidence type="ECO:0000259" key="11">
    <source>
        <dbReference type="PROSITE" id="PS50026"/>
    </source>
</evidence>
<evidence type="ECO:0000313" key="15">
    <source>
        <dbReference type="Proteomes" id="UP000694429"/>
    </source>
</evidence>
<dbReference type="SUPFAM" id="SSF55486">
    <property type="entry name" value="Metalloproteases ('zincins'), catalytic domain"/>
    <property type="match status" value="2"/>
</dbReference>
<evidence type="ECO:0000256" key="5">
    <source>
        <dbReference type="ARBA" id="ARBA00023157"/>
    </source>
</evidence>
<dbReference type="InterPro" id="IPR034027">
    <property type="entry name" value="Reprolysin_adamalysin"/>
</dbReference>
<feature type="compositionally biased region" description="Gly residues" evidence="9">
    <location>
        <begin position="445"/>
        <end position="468"/>
    </location>
</feature>
<evidence type="ECO:0000256" key="7">
    <source>
        <dbReference type="PROSITE-ProRule" id="PRU00076"/>
    </source>
</evidence>
<evidence type="ECO:0000256" key="4">
    <source>
        <dbReference type="ARBA" id="ARBA00023136"/>
    </source>
</evidence>
<evidence type="ECO:0000259" key="13">
    <source>
        <dbReference type="PROSITE" id="PS50215"/>
    </source>
</evidence>
<feature type="region of interest" description="Disordered" evidence="9">
    <location>
        <begin position="1"/>
        <end position="56"/>
    </location>
</feature>
<feature type="active site" evidence="8">
    <location>
        <position position="543"/>
    </location>
</feature>
<keyword evidence="2 10" id="KW-0812">Transmembrane</keyword>
<dbReference type="InterPro" id="IPR024079">
    <property type="entry name" value="MetalloPept_cat_dom_sf"/>
</dbReference>
<evidence type="ECO:0008006" key="16">
    <source>
        <dbReference type="Google" id="ProtNLM"/>
    </source>
</evidence>
<feature type="domain" description="Peptidase M12B" evidence="13">
    <location>
        <begin position="233"/>
        <end position="608"/>
    </location>
</feature>
<organism evidence="14 15">
    <name type="scientific">Canis lupus familiaris</name>
    <name type="common">Dog</name>
    <name type="synonym">Canis familiaris</name>
    <dbReference type="NCBI Taxonomy" id="9615"/>
    <lineage>
        <taxon>Eukaryota</taxon>
        <taxon>Metazoa</taxon>
        <taxon>Chordata</taxon>
        <taxon>Craniata</taxon>
        <taxon>Vertebrata</taxon>
        <taxon>Euteleostomi</taxon>
        <taxon>Mammalia</taxon>
        <taxon>Eutheria</taxon>
        <taxon>Laurasiatheria</taxon>
        <taxon>Carnivora</taxon>
        <taxon>Caniformia</taxon>
        <taxon>Canidae</taxon>
        <taxon>Canis</taxon>
    </lineage>
</organism>
<comment type="subcellular location">
    <subcellularLocation>
        <location evidence="1">Membrane</location>
        <topology evidence="1">Single-pass type I membrane protein</topology>
    </subcellularLocation>
</comment>
<evidence type="ECO:0000256" key="1">
    <source>
        <dbReference type="ARBA" id="ARBA00004479"/>
    </source>
</evidence>
<dbReference type="Proteomes" id="UP000694429">
    <property type="component" value="Unassembled WGS sequence"/>
</dbReference>
<keyword evidence="8" id="KW-0479">Metal-binding</keyword>
<evidence type="ECO:0000256" key="9">
    <source>
        <dbReference type="SAM" id="MobiDB-lite"/>
    </source>
</evidence>
<dbReference type="GO" id="GO:0006508">
    <property type="term" value="P:proteolysis"/>
    <property type="evidence" value="ECO:0007669"/>
    <property type="project" value="InterPro"/>
</dbReference>
<feature type="compositionally biased region" description="Gly residues" evidence="9">
    <location>
        <begin position="350"/>
        <end position="375"/>
    </location>
</feature>
<dbReference type="SMART" id="SM00050">
    <property type="entry name" value="DISIN"/>
    <property type="match status" value="1"/>
</dbReference>
<dbReference type="GO" id="GO:0046872">
    <property type="term" value="F:metal ion binding"/>
    <property type="evidence" value="ECO:0007669"/>
    <property type="project" value="UniProtKB-KW"/>
</dbReference>
<dbReference type="Gene3D" id="4.10.70.10">
    <property type="entry name" value="Disintegrin domain"/>
    <property type="match status" value="1"/>
</dbReference>
<feature type="binding site" evidence="8">
    <location>
        <position position="546"/>
    </location>
    <ligand>
        <name>Zn(2+)</name>
        <dbReference type="ChEBI" id="CHEBI:29105"/>
        <note>catalytic</note>
    </ligand>
</feature>
<dbReference type="GO" id="GO:0016020">
    <property type="term" value="C:membrane"/>
    <property type="evidence" value="ECO:0007669"/>
    <property type="project" value="UniProtKB-SubCell"/>
</dbReference>
<feature type="compositionally biased region" description="Gly residues" evidence="9">
    <location>
        <begin position="383"/>
        <end position="411"/>
    </location>
</feature>
<dbReference type="SUPFAM" id="SSF57552">
    <property type="entry name" value="Blood coagulation inhibitor (disintegrin)"/>
    <property type="match status" value="1"/>
</dbReference>
<feature type="region of interest" description="Disordered" evidence="9">
    <location>
        <begin position="334"/>
        <end position="484"/>
    </location>
</feature>
<feature type="transmembrane region" description="Helical" evidence="10">
    <location>
        <begin position="870"/>
        <end position="892"/>
    </location>
</feature>
<keyword evidence="7" id="KW-0245">EGF-like domain</keyword>
<dbReference type="Gene3D" id="3.40.390.10">
    <property type="entry name" value="Collagenase (Catalytic Domain)"/>
    <property type="match status" value="2"/>
</dbReference>
<name>A0A8C0MM70_CANLF</name>
<dbReference type="InterPro" id="IPR000742">
    <property type="entry name" value="EGF"/>
</dbReference>
<dbReference type="Pfam" id="PF01421">
    <property type="entry name" value="Reprolysin"/>
    <property type="match status" value="2"/>
</dbReference>
<dbReference type="InterPro" id="IPR006586">
    <property type="entry name" value="ADAM_Cys-rich"/>
</dbReference>
<dbReference type="PROSITE" id="PS00427">
    <property type="entry name" value="DISINTEGRIN_1"/>
    <property type="match status" value="1"/>
</dbReference>
<dbReference type="SMART" id="SM00608">
    <property type="entry name" value="ACR"/>
    <property type="match status" value="1"/>
</dbReference>
<dbReference type="InterPro" id="IPR002870">
    <property type="entry name" value="Peptidase_M12B_N"/>
</dbReference>
<reference evidence="14" key="1">
    <citation type="submission" date="2025-08" db="UniProtKB">
        <authorList>
            <consortium name="Ensembl"/>
        </authorList>
    </citation>
    <scope>IDENTIFICATION</scope>
</reference>
<dbReference type="CDD" id="cd04269">
    <property type="entry name" value="ZnMc_adamalysin_II_like"/>
    <property type="match status" value="1"/>
</dbReference>
<keyword evidence="3 10" id="KW-1133">Transmembrane helix</keyword>
<accession>A0A8C0MM70</accession>
<dbReference type="Pfam" id="PF00200">
    <property type="entry name" value="Disintegrin"/>
    <property type="match status" value="1"/>
</dbReference>
<proteinExistence type="predicted"/>
<keyword evidence="8" id="KW-0862">Zinc</keyword>
<evidence type="ECO:0000256" key="3">
    <source>
        <dbReference type="ARBA" id="ARBA00022989"/>
    </source>
</evidence>
<keyword evidence="5 7" id="KW-1015">Disulfide bond</keyword>
<dbReference type="InterPro" id="IPR036436">
    <property type="entry name" value="Disintegrin_dom_sf"/>
</dbReference>
<feature type="compositionally biased region" description="Low complexity" evidence="9">
    <location>
        <begin position="1009"/>
        <end position="1018"/>
    </location>
</feature>
<evidence type="ECO:0000259" key="12">
    <source>
        <dbReference type="PROSITE" id="PS50214"/>
    </source>
</evidence>
<dbReference type="Pfam" id="PF01562">
    <property type="entry name" value="Pep_M12B_propep"/>
    <property type="match status" value="1"/>
</dbReference>
<evidence type="ECO:0000256" key="6">
    <source>
        <dbReference type="PROSITE-ProRule" id="PRU00068"/>
    </source>
</evidence>
<dbReference type="PROSITE" id="PS50026">
    <property type="entry name" value="EGF_3"/>
    <property type="match status" value="1"/>
</dbReference>
<dbReference type="Ensembl" id="ENSCAFT00030013522.1">
    <property type="protein sequence ID" value="ENSCAFP00030011808.1"/>
    <property type="gene ID" value="ENSCAFG00030007179.1"/>
</dbReference>
<dbReference type="InterPro" id="IPR018358">
    <property type="entry name" value="Disintegrin_CS"/>
</dbReference>
<keyword evidence="4 10" id="KW-0472">Membrane</keyword>
<evidence type="ECO:0000313" key="14">
    <source>
        <dbReference type="Ensembl" id="ENSCAFP00030011808.1"/>
    </source>
</evidence>
<feature type="compositionally biased region" description="Gly residues" evidence="9">
    <location>
        <begin position="428"/>
        <end position="437"/>
    </location>
</feature>
<evidence type="ECO:0000256" key="2">
    <source>
        <dbReference type="ARBA" id="ARBA00022692"/>
    </source>
</evidence>
<feature type="region of interest" description="Disordered" evidence="9">
    <location>
        <begin position="911"/>
        <end position="1036"/>
    </location>
</feature>
<feature type="disulfide bond" evidence="7">
    <location>
        <begin position="829"/>
        <end position="839"/>
    </location>
</feature>
<evidence type="ECO:0000256" key="8">
    <source>
        <dbReference type="PROSITE-ProRule" id="PRU00276"/>
    </source>
</evidence>
<dbReference type="PANTHER" id="PTHR11905:SF20">
    <property type="entry name" value="DISINTEGRIN AND METALLOPROTEINASE DOMAIN-CONTAINING PROTEIN 8"/>
    <property type="match status" value="1"/>
</dbReference>
<protein>
    <recommendedName>
        <fullName evidence="16">ADAM metallopeptidase domain 8</fullName>
    </recommendedName>
</protein>
<dbReference type="FunFam" id="4.10.70.10:FF:000001">
    <property type="entry name" value="Disintegrin and metalloproteinase domain-containing protein 22"/>
    <property type="match status" value="1"/>
</dbReference>
<feature type="disulfide bond" evidence="7">
    <location>
        <begin position="847"/>
        <end position="856"/>
    </location>
</feature>
<dbReference type="GO" id="GO:0004222">
    <property type="term" value="F:metalloendopeptidase activity"/>
    <property type="evidence" value="ECO:0007669"/>
    <property type="project" value="InterPro"/>
</dbReference>